<dbReference type="EMBL" id="SZYD01000002">
    <property type="protein sequence ID" value="KAD7116557.1"/>
    <property type="molecule type" value="Genomic_DNA"/>
</dbReference>
<dbReference type="Pfam" id="PF00078">
    <property type="entry name" value="RVT_1"/>
    <property type="match status" value="1"/>
</dbReference>
<keyword evidence="3" id="KW-1185">Reference proteome</keyword>
<dbReference type="CDD" id="cd01647">
    <property type="entry name" value="RT_LTR"/>
    <property type="match status" value="1"/>
</dbReference>
<dbReference type="InterPro" id="IPR043128">
    <property type="entry name" value="Rev_trsase/Diguanyl_cyclase"/>
</dbReference>
<gene>
    <name evidence="2" type="ORF">E3N88_03825</name>
</gene>
<comment type="caution">
    <text evidence="2">The sequence shown here is derived from an EMBL/GenBank/DDBJ whole genome shotgun (WGS) entry which is preliminary data.</text>
</comment>
<name>A0A5N6PTY2_9ASTR</name>
<protein>
    <recommendedName>
        <fullName evidence="1">Reverse transcriptase domain-containing protein</fullName>
    </recommendedName>
</protein>
<organism evidence="2 3">
    <name type="scientific">Mikania micrantha</name>
    <name type="common">bitter vine</name>
    <dbReference type="NCBI Taxonomy" id="192012"/>
    <lineage>
        <taxon>Eukaryota</taxon>
        <taxon>Viridiplantae</taxon>
        <taxon>Streptophyta</taxon>
        <taxon>Embryophyta</taxon>
        <taxon>Tracheophyta</taxon>
        <taxon>Spermatophyta</taxon>
        <taxon>Magnoliopsida</taxon>
        <taxon>eudicotyledons</taxon>
        <taxon>Gunneridae</taxon>
        <taxon>Pentapetalae</taxon>
        <taxon>asterids</taxon>
        <taxon>campanulids</taxon>
        <taxon>Asterales</taxon>
        <taxon>Asteraceae</taxon>
        <taxon>Asteroideae</taxon>
        <taxon>Heliantheae alliance</taxon>
        <taxon>Eupatorieae</taxon>
        <taxon>Mikania</taxon>
    </lineage>
</organism>
<feature type="domain" description="Reverse transcriptase" evidence="1">
    <location>
        <begin position="327"/>
        <end position="409"/>
    </location>
</feature>
<dbReference type="InterPro" id="IPR000477">
    <property type="entry name" value="RT_dom"/>
</dbReference>
<dbReference type="PANTHER" id="PTHR24559:SF441">
    <property type="entry name" value="NUCLEOTIDYLTRANSFERASE, RIBONUCLEASE H"/>
    <property type="match status" value="1"/>
</dbReference>
<dbReference type="PANTHER" id="PTHR24559">
    <property type="entry name" value="TRANSPOSON TY3-I GAG-POL POLYPROTEIN"/>
    <property type="match status" value="1"/>
</dbReference>
<accession>A0A5N6PTY2</accession>
<dbReference type="Proteomes" id="UP000326396">
    <property type="component" value="Linkage Group LG10"/>
</dbReference>
<dbReference type="InterPro" id="IPR053134">
    <property type="entry name" value="RNA-dir_DNA_polymerase"/>
</dbReference>
<evidence type="ECO:0000313" key="2">
    <source>
        <dbReference type="EMBL" id="KAD7116557.1"/>
    </source>
</evidence>
<dbReference type="AlphaFoldDB" id="A0A5N6PTY2"/>
<sequence>MGSFKPPNPSAQFATIQQTAMISDLIGDDEVKGCPNSVDKKATPFFRFQHSIGPLSGDGLPILGLADSQMPEGKLRILLLGDNELGIGKGENSGLDAIGSTEDVETIPSGSCLALEQKGILANTGGAKTLRFDGALQCILLLCLCHGKMFGSSYPHDALVFKTGNLDLILGMAWLQSLGKVLHDWQNAWMKFTYAGTQVMLQGISTTQLSKAALNQWLLFDEVPPSQNSTTLPSSLSTHLCLTSAQQHSLSLLLSDFASLFLAPSGLPPSRSHDHHILLNSTDTICVRPYRYPHILKAEIERQVHELLQLGMIRPSKSPYSSSVILVRKKNNTWRMCVDYRALNSATIPDKYPIPVVEELLDELHGAQFFSKLDLKSGYNQIRMSEGSIEKTALRTHDGHYEYLVMPFGRWSSFQKSARKRGSRSETISRGTPWSFTKSATKADATMMLVNEVANAEKCPYLESQSTSTIITVLPCETGRPVIKSMAMFSKTKLGIAKGCNKPLGGKHEDFICWHT</sequence>
<reference evidence="2 3" key="1">
    <citation type="submission" date="2019-05" db="EMBL/GenBank/DDBJ databases">
        <title>Mikania micrantha, genome provides insights into the molecular mechanism of rapid growth.</title>
        <authorList>
            <person name="Liu B."/>
        </authorList>
    </citation>
    <scope>NUCLEOTIDE SEQUENCE [LARGE SCALE GENOMIC DNA]</scope>
    <source>
        <strain evidence="2">NLD-2019</strain>
        <tissue evidence="2">Leaf</tissue>
    </source>
</reference>
<dbReference type="Gene3D" id="3.10.10.10">
    <property type="entry name" value="HIV Type 1 Reverse Transcriptase, subunit A, domain 1"/>
    <property type="match status" value="1"/>
</dbReference>
<dbReference type="InterPro" id="IPR043502">
    <property type="entry name" value="DNA/RNA_pol_sf"/>
</dbReference>
<dbReference type="Gene3D" id="3.30.70.270">
    <property type="match status" value="1"/>
</dbReference>
<evidence type="ECO:0000313" key="3">
    <source>
        <dbReference type="Proteomes" id="UP000326396"/>
    </source>
</evidence>
<dbReference type="OrthoDB" id="6932368at2759"/>
<dbReference type="SUPFAM" id="SSF56672">
    <property type="entry name" value="DNA/RNA polymerases"/>
    <property type="match status" value="1"/>
</dbReference>
<proteinExistence type="predicted"/>
<evidence type="ECO:0000259" key="1">
    <source>
        <dbReference type="Pfam" id="PF00078"/>
    </source>
</evidence>